<evidence type="ECO:0000313" key="1">
    <source>
        <dbReference type="EMBL" id="GAI77341.1"/>
    </source>
</evidence>
<sequence length="231" mass="27892">DNNYLFLGSWYLQNLNSRHTKPIDYTYWRSLKSKIASRLYEILGVKFYGIRNKKEDHIRYKYSTLCQLLPVTPYRYFSDAKWQLNFAHDELKDSGFIVEYEWSENGKKDWLIYYWPGERAKEEIRKAKMRIISFQTEEYLPGPKRGLEYFSQEQKDLIDKLVESNVSRITAEGLIINYDQQLIEKWLKAIDYAKAGKSYKTRNKKKAYYLFVFRSIKEIKGLRCRKRYAVE</sequence>
<accession>X1SDX0</accession>
<reference evidence="1" key="1">
    <citation type="journal article" date="2014" name="Front. Microbiol.">
        <title>High frequency of phylogenetically diverse reductive dehalogenase-homologous genes in deep subseafloor sedimentary metagenomes.</title>
        <authorList>
            <person name="Kawai M."/>
            <person name="Futagami T."/>
            <person name="Toyoda A."/>
            <person name="Takaki Y."/>
            <person name="Nishi S."/>
            <person name="Hori S."/>
            <person name="Arai W."/>
            <person name="Tsubouchi T."/>
            <person name="Morono Y."/>
            <person name="Uchiyama I."/>
            <person name="Ito T."/>
            <person name="Fujiyama A."/>
            <person name="Inagaki F."/>
            <person name="Takami H."/>
        </authorList>
    </citation>
    <scope>NUCLEOTIDE SEQUENCE</scope>
    <source>
        <strain evidence="1">Expedition CK06-06</strain>
    </source>
</reference>
<dbReference type="EMBL" id="BARW01007869">
    <property type="protein sequence ID" value="GAI77341.1"/>
    <property type="molecule type" value="Genomic_DNA"/>
</dbReference>
<proteinExistence type="predicted"/>
<feature type="non-terminal residue" evidence="1">
    <location>
        <position position="1"/>
    </location>
</feature>
<comment type="caution">
    <text evidence="1">The sequence shown here is derived from an EMBL/GenBank/DDBJ whole genome shotgun (WGS) entry which is preliminary data.</text>
</comment>
<dbReference type="AlphaFoldDB" id="X1SDX0"/>
<organism evidence="1">
    <name type="scientific">marine sediment metagenome</name>
    <dbReference type="NCBI Taxonomy" id="412755"/>
    <lineage>
        <taxon>unclassified sequences</taxon>
        <taxon>metagenomes</taxon>
        <taxon>ecological metagenomes</taxon>
    </lineage>
</organism>
<protein>
    <submittedName>
        <fullName evidence="1">Uncharacterized protein</fullName>
    </submittedName>
</protein>
<name>X1SDX0_9ZZZZ</name>
<gene>
    <name evidence="1" type="ORF">S12H4_16288</name>
</gene>